<organism evidence="1 2">
    <name type="scientific">Knipowitschia caucasica</name>
    <name type="common">Caucasian dwarf goby</name>
    <name type="synonym">Pomatoschistus caucasicus</name>
    <dbReference type="NCBI Taxonomy" id="637954"/>
    <lineage>
        <taxon>Eukaryota</taxon>
        <taxon>Metazoa</taxon>
        <taxon>Chordata</taxon>
        <taxon>Craniata</taxon>
        <taxon>Vertebrata</taxon>
        <taxon>Euteleostomi</taxon>
        <taxon>Actinopterygii</taxon>
        <taxon>Neopterygii</taxon>
        <taxon>Teleostei</taxon>
        <taxon>Neoteleostei</taxon>
        <taxon>Acanthomorphata</taxon>
        <taxon>Gobiaria</taxon>
        <taxon>Gobiiformes</taxon>
        <taxon>Gobioidei</taxon>
        <taxon>Gobiidae</taxon>
        <taxon>Gobiinae</taxon>
        <taxon>Knipowitschia</taxon>
    </lineage>
</organism>
<dbReference type="AlphaFoldDB" id="A0AAV2KVG5"/>
<dbReference type="Proteomes" id="UP001497482">
    <property type="component" value="Chromosome 2"/>
</dbReference>
<accession>A0AAV2KVG5</accession>
<dbReference type="EMBL" id="OZ035824">
    <property type="protein sequence ID" value="CAL1592042.1"/>
    <property type="molecule type" value="Genomic_DNA"/>
</dbReference>
<name>A0AAV2KVG5_KNICA</name>
<gene>
    <name evidence="1" type="ORF">KC01_LOCUS21356</name>
</gene>
<reference evidence="1 2" key="1">
    <citation type="submission" date="2024-04" db="EMBL/GenBank/DDBJ databases">
        <authorList>
            <person name="Waldvogel A.-M."/>
            <person name="Schoenle A."/>
        </authorList>
    </citation>
    <scope>NUCLEOTIDE SEQUENCE [LARGE SCALE GENOMIC DNA]</scope>
</reference>
<proteinExistence type="predicted"/>
<evidence type="ECO:0000313" key="2">
    <source>
        <dbReference type="Proteomes" id="UP001497482"/>
    </source>
</evidence>
<keyword evidence="2" id="KW-1185">Reference proteome</keyword>
<protein>
    <submittedName>
        <fullName evidence="1">Uncharacterized protein</fullName>
    </submittedName>
</protein>
<evidence type="ECO:0000313" key="1">
    <source>
        <dbReference type="EMBL" id="CAL1592042.1"/>
    </source>
</evidence>
<sequence length="111" mass="12068">MGMFWVGVLREEPLQLSPGTLRHQGGPAALASAKCPGEGWDRAPPSVTVGNLAIREELLSLHSCFIIYLPDLGQQLLLSEAIRCHLDLSLHCSGADELEADSQQSASRLRY</sequence>